<comment type="caution">
    <text evidence="10">The sequence shown here is derived from an EMBL/GenBank/DDBJ whole genome shotgun (WGS) entry which is preliminary data.</text>
</comment>
<dbReference type="InterPro" id="IPR014756">
    <property type="entry name" value="Ig_E-set"/>
</dbReference>
<protein>
    <submittedName>
        <fullName evidence="10">Uncharacterized protein</fullName>
    </submittedName>
</protein>
<dbReference type="EMBL" id="CAIIXF020000003">
    <property type="protein sequence ID" value="CAH1778699.1"/>
    <property type="molecule type" value="Genomic_DNA"/>
</dbReference>
<keyword evidence="5" id="KW-0732">Signal</keyword>
<dbReference type="InterPro" id="IPR017868">
    <property type="entry name" value="Filamin/ABP280_repeat-like"/>
</dbReference>
<evidence type="ECO:0000256" key="4">
    <source>
        <dbReference type="ARBA" id="ARBA00022679"/>
    </source>
</evidence>
<dbReference type="GO" id="GO:0046527">
    <property type="term" value="F:glucosyltransferase activity"/>
    <property type="evidence" value="ECO:0007669"/>
    <property type="project" value="TreeGrafter"/>
</dbReference>
<gene>
    <name evidence="10" type="ORF">OFUS_LOCUS5581</name>
</gene>
<evidence type="ECO:0000256" key="7">
    <source>
        <dbReference type="ARBA" id="ARBA00023180"/>
    </source>
</evidence>
<evidence type="ECO:0000256" key="9">
    <source>
        <dbReference type="ARBA" id="ARBA00049246"/>
    </source>
</evidence>
<keyword evidence="4" id="KW-0808">Transferase</keyword>
<evidence type="ECO:0000256" key="3">
    <source>
        <dbReference type="ARBA" id="ARBA00022676"/>
    </source>
</evidence>
<dbReference type="OrthoDB" id="541052at2759"/>
<evidence type="ECO:0000313" key="11">
    <source>
        <dbReference type="Proteomes" id="UP000749559"/>
    </source>
</evidence>
<dbReference type="AlphaFoldDB" id="A0A8J1Y9R6"/>
<keyword evidence="6" id="KW-0256">Endoplasmic reticulum</keyword>
<evidence type="ECO:0000256" key="6">
    <source>
        <dbReference type="ARBA" id="ARBA00022824"/>
    </source>
</evidence>
<reference evidence="10" key="1">
    <citation type="submission" date="2022-03" db="EMBL/GenBank/DDBJ databases">
        <authorList>
            <person name="Martin C."/>
        </authorList>
    </citation>
    <scope>NUCLEOTIDE SEQUENCE</scope>
</reference>
<organism evidence="10 11">
    <name type="scientific">Owenia fusiformis</name>
    <name type="common">Polychaete worm</name>
    <dbReference type="NCBI Taxonomy" id="6347"/>
    <lineage>
        <taxon>Eukaryota</taxon>
        <taxon>Metazoa</taxon>
        <taxon>Spiralia</taxon>
        <taxon>Lophotrochozoa</taxon>
        <taxon>Annelida</taxon>
        <taxon>Polychaeta</taxon>
        <taxon>Sedentaria</taxon>
        <taxon>Canalipalpata</taxon>
        <taxon>Sabellida</taxon>
        <taxon>Oweniida</taxon>
        <taxon>Oweniidae</taxon>
        <taxon>Owenia</taxon>
    </lineage>
</organism>
<dbReference type="Proteomes" id="UP000749559">
    <property type="component" value="Unassembled WGS sequence"/>
</dbReference>
<comment type="catalytic activity">
    <reaction evidence="8">
        <text>L-seryl-[EGF-like domain protein] + UDP-alpha-D-xylose = 3-O-(beta-D-xylosyl)-L-seryl-[EGF-like domain protein] + UDP + H(+)</text>
        <dbReference type="Rhea" id="RHEA:62016"/>
        <dbReference type="Rhea" id="RHEA-COMP:16010"/>
        <dbReference type="Rhea" id="RHEA-COMP:16011"/>
        <dbReference type="ChEBI" id="CHEBI:15378"/>
        <dbReference type="ChEBI" id="CHEBI:29999"/>
        <dbReference type="ChEBI" id="CHEBI:57632"/>
        <dbReference type="ChEBI" id="CHEBI:58223"/>
        <dbReference type="ChEBI" id="CHEBI:132085"/>
    </reaction>
</comment>
<dbReference type="SMART" id="SM00557">
    <property type="entry name" value="IG_FLMN"/>
    <property type="match status" value="1"/>
</dbReference>
<dbReference type="FunFam" id="2.60.40.10:FF:000419">
    <property type="entry name" value="KDEL (Lys-Asp-Glu-Leu) containing 1"/>
    <property type="match status" value="1"/>
</dbReference>
<dbReference type="PROSITE" id="PS50194">
    <property type="entry name" value="FILAMIN_REPEAT"/>
    <property type="match status" value="1"/>
</dbReference>
<dbReference type="Pfam" id="PF00630">
    <property type="entry name" value="Filamin"/>
    <property type="match status" value="1"/>
</dbReference>
<dbReference type="InterPro" id="IPR006598">
    <property type="entry name" value="CAP10"/>
</dbReference>
<dbReference type="PANTHER" id="PTHR12203">
    <property type="entry name" value="KDEL LYS-ASP-GLU-LEU CONTAINING - RELATED"/>
    <property type="match status" value="1"/>
</dbReference>
<evidence type="ECO:0000256" key="8">
    <source>
        <dbReference type="ARBA" id="ARBA00047553"/>
    </source>
</evidence>
<dbReference type="PANTHER" id="PTHR12203:SF122">
    <property type="entry name" value="GLYCOSYL TRANSFERASE CAP10 DOMAIN-CONTAINING PROTEIN"/>
    <property type="match status" value="1"/>
</dbReference>
<evidence type="ECO:0000256" key="1">
    <source>
        <dbReference type="ARBA" id="ARBA00004922"/>
    </source>
</evidence>
<dbReference type="Pfam" id="PF05686">
    <property type="entry name" value="Glyco_transf_90"/>
    <property type="match status" value="1"/>
</dbReference>
<evidence type="ECO:0000256" key="2">
    <source>
        <dbReference type="ARBA" id="ARBA00006063"/>
    </source>
</evidence>
<name>A0A8J1Y9R6_OWEFU</name>
<comment type="catalytic activity">
    <reaction evidence="9">
        <text>L-seryl-[EGF-like domain protein] + UDP-alpha-D-glucose = 3-O-(beta-D-glucosyl)-L-seryl-[EGF-like domain protein] + UDP + H(+)</text>
        <dbReference type="Rhea" id="RHEA:58116"/>
        <dbReference type="Rhea" id="RHEA-COMP:14610"/>
        <dbReference type="Rhea" id="RHEA-COMP:16010"/>
        <dbReference type="ChEBI" id="CHEBI:15378"/>
        <dbReference type="ChEBI" id="CHEBI:29999"/>
        <dbReference type="ChEBI" id="CHEBI:58223"/>
        <dbReference type="ChEBI" id="CHEBI:58885"/>
        <dbReference type="ChEBI" id="CHEBI:140576"/>
    </reaction>
</comment>
<evidence type="ECO:0000313" key="10">
    <source>
        <dbReference type="EMBL" id="CAH1778699.1"/>
    </source>
</evidence>
<dbReference type="InterPro" id="IPR001298">
    <property type="entry name" value="Filamin/ABP280_rpt"/>
</dbReference>
<comment type="similarity">
    <text evidence="2">Belongs to the KDELC family.</text>
</comment>
<dbReference type="InterPro" id="IPR051091">
    <property type="entry name" value="O-Glucosyltr/Glycosyltrsf_90"/>
</dbReference>
<keyword evidence="3" id="KW-0328">Glycosyltransferase</keyword>
<dbReference type="Gene3D" id="2.60.40.10">
    <property type="entry name" value="Immunoglobulins"/>
    <property type="match status" value="1"/>
</dbReference>
<comment type="pathway">
    <text evidence="1">Protein modification; protein glycosylation.</text>
</comment>
<accession>A0A8J1Y9R6</accession>
<keyword evidence="11" id="KW-1185">Reference proteome</keyword>
<dbReference type="GO" id="GO:0012505">
    <property type="term" value="C:endomembrane system"/>
    <property type="evidence" value="ECO:0007669"/>
    <property type="project" value="TreeGrafter"/>
</dbReference>
<evidence type="ECO:0000256" key="5">
    <source>
        <dbReference type="ARBA" id="ARBA00022729"/>
    </source>
</evidence>
<sequence>MNGYLAIKYLGTLCLLIGISSGDRSSEFSPQNSIVFGPGLDPNFVVPARFFFIQLVDRNGENMTESIGEKPFKVEMSVASGDYVRIWTQVLDRHDGSYIVRFKMWKSLAYLTITITYNGQHVGESPFYLKGNVYHEQCFCPVPDFKEWYSTMKCQKSYKQIKNDLSIFSNIDMDIVSKEAVERFNQRGSHSLVHYAIINNKVYRKTYGEHVGFKMFSDATLLSLVRKVEIPDIELFVNLGDWPLEKRSEANNPLPIFSWCGSEGSKDIIMPTYDVTESTLETMGRCDHIESLEMPTYQASEEDLQKSCRVTLDLLSVQANTGPDWANKTEIAFWRGRDSRKERLELVRMSHKYPDLIDARLTNMFFFKHEEDLGELQKHISFFDFFKRKYQINIDGTVAAYRMPYLLAGNSVVLKQDSEYYEHFYKALKPYVHYIPIKADLSDLVEQIQWAKDHDEEAQQIGKNGQEFVRKNLMSNNVFCYYAALFKEYAKKLVSTPKVREGMELVEQPTEDSECNCKRKKKQAEKRDEL</sequence>
<dbReference type="SMART" id="SM00672">
    <property type="entry name" value="CAP10"/>
    <property type="match status" value="1"/>
</dbReference>
<dbReference type="SUPFAM" id="SSF81296">
    <property type="entry name" value="E set domains"/>
    <property type="match status" value="1"/>
</dbReference>
<proteinExistence type="inferred from homology"/>
<dbReference type="InterPro" id="IPR013783">
    <property type="entry name" value="Ig-like_fold"/>
</dbReference>
<keyword evidence="7" id="KW-0325">Glycoprotein</keyword>